<dbReference type="EMBL" id="BMAW01030035">
    <property type="protein sequence ID" value="GFU14754.1"/>
    <property type="molecule type" value="Genomic_DNA"/>
</dbReference>
<comment type="caution">
    <text evidence="1">The sequence shown here is derived from an EMBL/GenBank/DDBJ whole genome shotgun (WGS) entry which is preliminary data.</text>
</comment>
<sequence>MSKIFNSHLNMFKDCYRVALCILIALLENQTKNLISFGSRFFKLEAKFQTHSITDLRTKLLPKLTSYTDIYWASDLGRSLTVSPNGWILYYA</sequence>
<evidence type="ECO:0000313" key="1">
    <source>
        <dbReference type="EMBL" id="GFU14754.1"/>
    </source>
</evidence>
<gene>
    <name evidence="1" type="ORF">NPIL_502291</name>
</gene>
<dbReference type="AlphaFoldDB" id="A0A8X6Q9X6"/>
<organism evidence="1 2">
    <name type="scientific">Nephila pilipes</name>
    <name type="common">Giant wood spider</name>
    <name type="synonym">Nephila maculata</name>
    <dbReference type="NCBI Taxonomy" id="299642"/>
    <lineage>
        <taxon>Eukaryota</taxon>
        <taxon>Metazoa</taxon>
        <taxon>Ecdysozoa</taxon>
        <taxon>Arthropoda</taxon>
        <taxon>Chelicerata</taxon>
        <taxon>Arachnida</taxon>
        <taxon>Araneae</taxon>
        <taxon>Araneomorphae</taxon>
        <taxon>Entelegynae</taxon>
        <taxon>Araneoidea</taxon>
        <taxon>Nephilidae</taxon>
        <taxon>Nephila</taxon>
    </lineage>
</organism>
<keyword evidence="2" id="KW-1185">Reference proteome</keyword>
<protein>
    <submittedName>
        <fullName evidence="1">Uncharacterized protein</fullName>
    </submittedName>
</protein>
<dbReference type="Proteomes" id="UP000887013">
    <property type="component" value="Unassembled WGS sequence"/>
</dbReference>
<evidence type="ECO:0000313" key="2">
    <source>
        <dbReference type="Proteomes" id="UP000887013"/>
    </source>
</evidence>
<reference evidence="1" key="1">
    <citation type="submission" date="2020-08" db="EMBL/GenBank/DDBJ databases">
        <title>Multicomponent nature underlies the extraordinary mechanical properties of spider dragline silk.</title>
        <authorList>
            <person name="Kono N."/>
            <person name="Nakamura H."/>
            <person name="Mori M."/>
            <person name="Yoshida Y."/>
            <person name="Ohtoshi R."/>
            <person name="Malay A.D."/>
            <person name="Moran D.A.P."/>
            <person name="Tomita M."/>
            <person name="Numata K."/>
            <person name="Arakawa K."/>
        </authorList>
    </citation>
    <scope>NUCLEOTIDE SEQUENCE</scope>
</reference>
<proteinExistence type="predicted"/>
<accession>A0A8X6Q9X6</accession>
<name>A0A8X6Q9X6_NEPPI</name>